<proteinExistence type="predicted"/>
<dbReference type="AlphaFoldDB" id="A0A4Q7J6R4"/>
<dbReference type="EMBL" id="SFCC01000008">
    <property type="protein sequence ID" value="RZQ62588.1"/>
    <property type="molecule type" value="Genomic_DNA"/>
</dbReference>
<keyword evidence="2" id="KW-1185">Reference proteome</keyword>
<gene>
    <name evidence="1" type="ORF">EWH70_16575</name>
</gene>
<dbReference type="RefSeq" id="WP_130476326.1">
    <property type="nucleotide sequence ID" value="NZ_SFCC01000008.1"/>
</dbReference>
<dbReference type="Proteomes" id="UP000292003">
    <property type="component" value="Unassembled WGS sequence"/>
</dbReference>
<dbReference type="Pfam" id="PF21863">
    <property type="entry name" value="HTH_67"/>
    <property type="match status" value="1"/>
</dbReference>
<comment type="caution">
    <text evidence="1">The sequence shown here is derived from an EMBL/GenBank/DDBJ whole genome shotgun (WGS) entry which is preliminary data.</text>
</comment>
<dbReference type="InterPro" id="IPR054058">
    <property type="entry name" value="HTH_67"/>
</dbReference>
<name>A0A4Q7J6R4_9PSEU</name>
<sequence>MDAQVVYRCHRVLEPIHAMSYFAPEVTDGLVAAGLRPGRMGYFASRSAPFGPVGPEVVAATFYNFNPELIARMIPEAWTLAEPARILEARFEGAGKALRRLLGDELAASDALAEAAALVREAAEGCDVEGRSLYAAHAGLDWPDDPLLVLWHGATLMREHRGDGHIGALVAFGLSGIEALVSHTATGKGFVAPAAQKSRGWSDEQWAAATESLRADGVLDADGELTEQGNALRQRIEDATNVAAARPWRRLGADKAARLLEVTRPLAKAVVGNGAFPDGVFAARSEKRGE</sequence>
<protein>
    <recommendedName>
        <fullName evidence="3">SalK</fullName>
    </recommendedName>
</protein>
<organism evidence="1 2">
    <name type="scientific">Amycolatopsis suaedae</name>
    <dbReference type="NCBI Taxonomy" id="2510978"/>
    <lineage>
        <taxon>Bacteria</taxon>
        <taxon>Bacillati</taxon>
        <taxon>Actinomycetota</taxon>
        <taxon>Actinomycetes</taxon>
        <taxon>Pseudonocardiales</taxon>
        <taxon>Pseudonocardiaceae</taxon>
        <taxon>Amycolatopsis</taxon>
    </lineage>
</organism>
<reference evidence="1 2" key="1">
    <citation type="submission" date="2019-02" db="EMBL/GenBank/DDBJ databases">
        <title>Draft genome sequence of Amycolatopsis sp. 8-3EHSu isolated from roots of Suaeda maritima.</title>
        <authorList>
            <person name="Duangmal K."/>
            <person name="Chantavorakit T."/>
        </authorList>
    </citation>
    <scope>NUCLEOTIDE SEQUENCE [LARGE SCALE GENOMIC DNA]</scope>
    <source>
        <strain evidence="1 2">8-3EHSu</strain>
    </source>
</reference>
<evidence type="ECO:0000313" key="1">
    <source>
        <dbReference type="EMBL" id="RZQ62588.1"/>
    </source>
</evidence>
<dbReference type="OrthoDB" id="157052at2"/>
<evidence type="ECO:0008006" key="3">
    <source>
        <dbReference type="Google" id="ProtNLM"/>
    </source>
</evidence>
<dbReference type="NCBIfam" id="NF047719">
    <property type="entry name" value="SCO6745_fam_HTH"/>
    <property type="match status" value="1"/>
</dbReference>
<accession>A0A4Q7J6R4</accession>
<evidence type="ECO:0000313" key="2">
    <source>
        <dbReference type="Proteomes" id="UP000292003"/>
    </source>
</evidence>